<proteinExistence type="predicted"/>
<dbReference type="EMBL" id="ACFY01000052">
    <property type="protein sequence ID" value="EEG94960.1"/>
    <property type="molecule type" value="Genomic_DNA"/>
</dbReference>
<evidence type="ECO:0000313" key="2">
    <source>
        <dbReference type="Proteomes" id="UP000003561"/>
    </source>
</evidence>
<reference evidence="1 2" key="1">
    <citation type="submission" date="2009-02" db="EMBL/GenBank/DDBJ databases">
        <authorList>
            <person name="Fulton L."/>
            <person name="Clifton S."/>
            <person name="Fulton B."/>
            <person name="Xu J."/>
            <person name="Minx P."/>
            <person name="Pepin K.H."/>
            <person name="Johnson M."/>
            <person name="Bhonagiri V."/>
            <person name="Nash W.E."/>
            <person name="Mardis E.R."/>
            <person name="Wilson R.K."/>
        </authorList>
    </citation>
    <scope>NUCLEOTIDE SEQUENCE [LARGE SCALE GENOMIC DNA]</scope>
    <source>
        <strain evidence="1 2">DSM 16841</strain>
    </source>
</reference>
<comment type="caution">
    <text evidence="1">The sequence shown here is derived from an EMBL/GenBank/DDBJ whole genome shotgun (WGS) entry which is preliminary data.</text>
</comment>
<accession>C0FR98</accession>
<evidence type="ECO:0000313" key="1">
    <source>
        <dbReference type="EMBL" id="EEG94960.1"/>
    </source>
</evidence>
<reference evidence="1 2" key="2">
    <citation type="submission" date="2009-03" db="EMBL/GenBank/DDBJ databases">
        <title>Draft genome sequence of Roseburia inulinivorans (DSM 16841).</title>
        <authorList>
            <person name="Sudarsanam P."/>
            <person name="Ley R."/>
            <person name="Guruge J."/>
            <person name="Turnbaugh P.J."/>
            <person name="Mahowald M."/>
            <person name="Liep D."/>
            <person name="Gordon J."/>
        </authorList>
    </citation>
    <scope>NUCLEOTIDE SEQUENCE [LARGE SCALE GENOMIC DNA]</scope>
    <source>
        <strain evidence="1 2">DSM 16841</strain>
    </source>
</reference>
<protein>
    <submittedName>
        <fullName evidence="1">Uncharacterized protein</fullName>
    </submittedName>
</protein>
<dbReference type="Proteomes" id="UP000003561">
    <property type="component" value="Unassembled WGS sequence"/>
</dbReference>
<organism evidence="1 2">
    <name type="scientific">Roseburia inulinivorans DSM 16841</name>
    <dbReference type="NCBI Taxonomy" id="622312"/>
    <lineage>
        <taxon>Bacteria</taxon>
        <taxon>Bacillati</taxon>
        <taxon>Bacillota</taxon>
        <taxon>Clostridia</taxon>
        <taxon>Lachnospirales</taxon>
        <taxon>Lachnospiraceae</taxon>
        <taxon>Roseburia</taxon>
    </lineage>
</organism>
<dbReference type="AlphaFoldDB" id="C0FR98"/>
<name>C0FR98_9FIRM</name>
<sequence length="73" mass="8539">MQTIKKQDKKIYICKAGFQCFKTQKLHKKFTKIPLFLLPRRCSMGVGKTKRFLFGGGTYEKKITYFTGTLHCK</sequence>
<gene>
    <name evidence="1" type="ORF">ROSEINA2194_01252</name>
</gene>